<dbReference type="EMBL" id="CP036425">
    <property type="protein sequence ID" value="QDU32275.1"/>
    <property type="molecule type" value="Genomic_DNA"/>
</dbReference>
<gene>
    <name evidence="2" type="ORF">KS4_03060</name>
</gene>
<proteinExistence type="predicted"/>
<dbReference type="SUPFAM" id="SSF52317">
    <property type="entry name" value="Class I glutamine amidotransferase-like"/>
    <property type="match status" value="1"/>
</dbReference>
<dbReference type="Gene3D" id="3.40.50.880">
    <property type="match status" value="1"/>
</dbReference>
<dbReference type="KEGG" id="pcor:KS4_03060"/>
<reference evidence="2 3" key="1">
    <citation type="submission" date="2019-02" db="EMBL/GenBank/DDBJ databases">
        <title>Deep-cultivation of Planctomycetes and their phenomic and genomic characterization uncovers novel biology.</title>
        <authorList>
            <person name="Wiegand S."/>
            <person name="Jogler M."/>
            <person name="Boedeker C."/>
            <person name="Pinto D."/>
            <person name="Vollmers J."/>
            <person name="Rivas-Marin E."/>
            <person name="Kohn T."/>
            <person name="Peeters S.H."/>
            <person name="Heuer A."/>
            <person name="Rast P."/>
            <person name="Oberbeckmann S."/>
            <person name="Bunk B."/>
            <person name="Jeske O."/>
            <person name="Meyerdierks A."/>
            <person name="Storesund J.E."/>
            <person name="Kallscheuer N."/>
            <person name="Luecker S."/>
            <person name="Lage O.M."/>
            <person name="Pohl T."/>
            <person name="Merkel B.J."/>
            <person name="Hornburger P."/>
            <person name="Mueller R.-W."/>
            <person name="Bruemmer F."/>
            <person name="Labrenz M."/>
            <person name="Spormann A.M."/>
            <person name="Op den Camp H."/>
            <person name="Overmann J."/>
            <person name="Amann R."/>
            <person name="Jetten M.S.M."/>
            <person name="Mascher T."/>
            <person name="Medema M.H."/>
            <person name="Devos D.P."/>
            <person name="Kaster A.-K."/>
            <person name="Ovreas L."/>
            <person name="Rohde M."/>
            <person name="Galperin M.Y."/>
            <person name="Jogler C."/>
        </authorList>
    </citation>
    <scope>NUCLEOTIDE SEQUENCE [LARGE SCALE GENOMIC DNA]</scope>
    <source>
        <strain evidence="2 3">KS4</strain>
    </source>
</reference>
<keyword evidence="3" id="KW-1185">Reference proteome</keyword>
<dbReference type="InterPro" id="IPR010768">
    <property type="entry name" value="GATase1-like"/>
</dbReference>
<protein>
    <recommendedName>
        <fullName evidence="1">Putative glutamine amidotransferase domain-containing protein</fullName>
    </recommendedName>
</protein>
<feature type="domain" description="Putative glutamine amidotransferase" evidence="1">
    <location>
        <begin position="12"/>
        <end position="217"/>
    </location>
</feature>
<dbReference type="PANTHER" id="PTHR37947">
    <property type="entry name" value="BLL2462 PROTEIN"/>
    <property type="match status" value="1"/>
</dbReference>
<organism evidence="2 3">
    <name type="scientific">Poriferisphaera corsica</name>
    <dbReference type="NCBI Taxonomy" id="2528020"/>
    <lineage>
        <taxon>Bacteria</taxon>
        <taxon>Pseudomonadati</taxon>
        <taxon>Planctomycetota</taxon>
        <taxon>Phycisphaerae</taxon>
        <taxon>Phycisphaerales</taxon>
        <taxon>Phycisphaeraceae</taxon>
        <taxon>Poriferisphaera</taxon>
    </lineage>
</organism>
<evidence type="ECO:0000313" key="3">
    <source>
        <dbReference type="Proteomes" id="UP000317369"/>
    </source>
</evidence>
<accession>A0A517YPX3</accession>
<evidence type="ECO:0000313" key="2">
    <source>
        <dbReference type="EMBL" id="QDU32275.1"/>
    </source>
</evidence>
<evidence type="ECO:0000259" key="1">
    <source>
        <dbReference type="Pfam" id="PF07090"/>
    </source>
</evidence>
<dbReference type="InterPro" id="IPR029062">
    <property type="entry name" value="Class_I_gatase-like"/>
</dbReference>
<dbReference type="OrthoDB" id="9781333at2"/>
<dbReference type="PANTHER" id="PTHR37947:SF1">
    <property type="entry name" value="BLL2462 PROTEIN"/>
    <property type="match status" value="1"/>
</dbReference>
<name>A0A517YPX3_9BACT</name>
<dbReference type="RefSeq" id="WP_145073569.1">
    <property type="nucleotide sequence ID" value="NZ_CP036425.1"/>
</dbReference>
<dbReference type="AlphaFoldDB" id="A0A517YPX3"/>
<sequence>MAKDVLYLGDTAYTQQACYLTGIMTHFDISFDYVPSDQSPSDEQLTDDYKTIILSDYPSKMLSKKQVDLIVEKVNLGTGLIMFGGWETYVGLDGGYQNTAIADILPVQMKDSDDRNNNYWPCFVDKQADHAILADLPFDTNASTVGGFNAFEPKPHAKTLLHANMNNASKDSSGSFTLTYTKSVPLLVVDESTNANIACFASDVAPHWVGPFVDWGDSRLSAQAPEGEAIEVGNWYAQFFANLVKWSAKTI</sequence>
<dbReference type="Pfam" id="PF07090">
    <property type="entry name" value="GATase1_like"/>
    <property type="match status" value="1"/>
</dbReference>
<dbReference type="Proteomes" id="UP000317369">
    <property type="component" value="Chromosome"/>
</dbReference>